<comment type="caution">
    <text evidence="5">The sequence shown here is derived from an EMBL/GenBank/DDBJ whole genome shotgun (WGS) entry which is preliminary data.</text>
</comment>
<evidence type="ECO:0000313" key="5">
    <source>
        <dbReference type="EMBL" id="NHN29969.1"/>
    </source>
</evidence>
<name>A0ABX0J160_9BACL</name>
<evidence type="ECO:0000259" key="4">
    <source>
        <dbReference type="Pfam" id="PF02782"/>
    </source>
</evidence>
<keyword evidence="3" id="KW-0418">Kinase</keyword>
<evidence type="ECO:0000313" key="6">
    <source>
        <dbReference type="Proteomes" id="UP001165962"/>
    </source>
</evidence>
<dbReference type="Gene3D" id="3.30.420.40">
    <property type="match status" value="1"/>
</dbReference>
<dbReference type="InterPro" id="IPR018485">
    <property type="entry name" value="FGGY_C"/>
</dbReference>
<feature type="domain" description="Carbohydrate kinase FGGY C-terminal" evidence="4">
    <location>
        <begin position="8"/>
        <end position="73"/>
    </location>
</feature>
<dbReference type="SUPFAM" id="SSF53067">
    <property type="entry name" value="Actin-like ATPase domain"/>
    <property type="match status" value="1"/>
</dbReference>
<dbReference type="EMBL" id="JAAOIW010000003">
    <property type="protein sequence ID" value="NHN29969.1"/>
    <property type="molecule type" value="Genomic_DNA"/>
</dbReference>
<keyword evidence="2" id="KW-0808">Transferase</keyword>
<accession>A0ABX0J160</accession>
<dbReference type="InterPro" id="IPR043129">
    <property type="entry name" value="ATPase_NBD"/>
</dbReference>
<sequence>MTRQRPAGCALALQHNLKTAGENGVPIHTLHSVGGAANSVLWTQIKADITGKVFKIPSSDAATTLGAAILAGVGTGVYRNCEDTVQRTVRIHREQIPNLEHQQVYKQVYDVYLETYDKLKDVFPKMGW</sequence>
<comment type="similarity">
    <text evidence="1">Belongs to the FGGY kinase family.</text>
</comment>
<dbReference type="RefSeq" id="WP_166149450.1">
    <property type="nucleotide sequence ID" value="NZ_JAAOIW010000003.1"/>
</dbReference>
<evidence type="ECO:0000256" key="1">
    <source>
        <dbReference type="ARBA" id="ARBA00009156"/>
    </source>
</evidence>
<protein>
    <recommendedName>
        <fullName evidence="4">Carbohydrate kinase FGGY C-terminal domain-containing protein</fullName>
    </recommendedName>
</protein>
<organism evidence="5 6">
    <name type="scientific">Paenibacillus agricola</name>
    <dbReference type="NCBI Taxonomy" id="2716264"/>
    <lineage>
        <taxon>Bacteria</taxon>
        <taxon>Bacillati</taxon>
        <taxon>Bacillota</taxon>
        <taxon>Bacilli</taxon>
        <taxon>Bacillales</taxon>
        <taxon>Paenibacillaceae</taxon>
        <taxon>Paenibacillus</taxon>
    </lineage>
</organism>
<evidence type="ECO:0000256" key="3">
    <source>
        <dbReference type="ARBA" id="ARBA00022777"/>
    </source>
</evidence>
<gene>
    <name evidence="5" type="ORF">G9U52_09000</name>
</gene>
<proteinExistence type="inferred from homology"/>
<dbReference type="Proteomes" id="UP001165962">
    <property type="component" value="Unassembled WGS sequence"/>
</dbReference>
<evidence type="ECO:0000256" key="2">
    <source>
        <dbReference type="ARBA" id="ARBA00022679"/>
    </source>
</evidence>
<reference evidence="5" key="1">
    <citation type="submission" date="2020-03" db="EMBL/GenBank/DDBJ databases">
        <title>Draft sequencing of Paenibacilllus sp. S3N08.</title>
        <authorList>
            <person name="Kim D.-U."/>
        </authorList>
    </citation>
    <scope>NUCLEOTIDE SEQUENCE</scope>
    <source>
        <strain evidence="5">S3N08</strain>
    </source>
</reference>
<keyword evidence="6" id="KW-1185">Reference proteome</keyword>
<dbReference type="PANTHER" id="PTHR43095:SF5">
    <property type="entry name" value="XYLULOSE KINASE"/>
    <property type="match status" value="1"/>
</dbReference>
<dbReference type="InterPro" id="IPR050406">
    <property type="entry name" value="FGGY_Carb_Kinase"/>
</dbReference>
<dbReference type="PANTHER" id="PTHR43095">
    <property type="entry name" value="SUGAR KINASE"/>
    <property type="match status" value="1"/>
</dbReference>
<dbReference type="Pfam" id="PF02782">
    <property type="entry name" value="FGGY_C"/>
    <property type="match status" value="1"/>
</dbReference>